<name>A0ABR2KKQ7_9EUKA</name>
<dbReference type="Proteomes" id="UP001470230">
    <property type="component" value="Unassembled WGS sequence"/>
</dbReference>
<dbReference type="PROSITE" id="PS51134">
    <property type="entry name" value="ZF_TFIIB"/>
    <property type="match status" value="1"/>
</dbReference>
<dbReference type="SUPFAM" id="SSF57783">
    <property type="entry name" value="Zinc beta-ribbon"/>
    <property type="match status" value="1"/>
</dbReference>
<evidence type="ECO:0000259" key="6">
    <source>
        <dbReference type="PROSITE" id="PS51134"/>
    </source>
</evidence>
<reference evidence="7 8" key="1">
    <citation type="submission" date="2024-04" db="EMBL/GenBank/DDBJ databases">
        <title>Tritrichomonas musculus Genome.</title>
        <authorList>
            <person name="Alves-Ferreira E."/>
            <person name="Grigg M."/>
            <person name="Lorenzi H."/>
            <person name="Galac M."/>
        </authorList>
    </citation>
    <scope>NUCLEOTIDE SEQUENCE [LARGE SCALE GENOMIC DNA]</scope>
    <source>
        <strain evidence="7 8">EAF2021</strain>
    </source>
</reference>
<keyword evidence="1" id="KW-0677">Repeat</keyword>
<protein>
    <recommendedName>
        <fullName evidence="4">General transcription factor TFIIB</fullName>
    </recommendedName>
</protein>
<gene>
    <name evidence="7" type="ORF">M9Y10_028671</name>
</gene>
<keyword evidence="5" id="KW-0862">Zinc</keyword>
<dbReference type="Pfam" id="PF00382">
    <property type="entry name" value="TFIIB"/>
    <property type="match status" value="1"/>
</dbReference>
<dbReference type="Pfam" id="PF08271">
    <property type="entry name" value="Zn_Ribbon_TF"/>
    <property type="match status" value="1"/>
</dbReference>
<dbReference type="InterPro" id="IPR036915">
    <property type="entry name" value="Cyclin-like_sf"/>
</dbReference>
<evidence type="ECO:0000313" key="8">
    <source>
        <dbReference type="Proteomes" id="UP001470230"/>
    </source>
</evidence>
<accession>A0ABR2KKQ7</accession>
<keyword evidence="3" id="KW-0804">Transcription</keyword>
<dbReference type="PRINTS" id="PR00685">
    <property type="entry name" value="TIFACTORIIB"/>
</dbReference>
<keyword evidence="5" id="KW-0863">Zinc-finger</keyword>
<comment type="caution">
    <text evidence="7">The sequence shown here is derived from an EMBL/GenBank/DDBJ whole genome shotgun (WGS) entry which is preliminary data.</text>
</comment>
<keyword evidence="5" id="KW-0479">Metal-binding</keyword>
<dbReference type="Gene3D" id="1.10.472.10">
    <property type="entry name" value="Cyclin-like"/>
    <property type="match status" value="1"/>
</dbReference>
<dbReference type="Gene3D" id="1.10.472.170">
    <property type="match status" value="1"/>
</dbReference>
<dbReference type="EMBL" id="JAPFFF010000004">
    <property type="protein sequence ID" value="KAK8891462.1"/>
    <property type="molecule type" value="Genomic_DNA"/>
</dbReference>
<dbReference type="InterPro" id="IPR013137">
    <property type="entry name" value="Znf_TFIIB"/>
</dbReference>
<dbReference type="PANTHER" id="PTHR11618:SF13">
    <property type="entry name" value="TRANSCRIPTION INITIATION FACTOR IIB"/>
    <property type="match status" value="1"/>
</dbReference>
<dbReference type="InterPro" id="IPR000812">
    <property type="entry name" value="TFIIB"/>
</dbReference>
<organism evidence="7 8">
    <name type="scientific">Tritrichomonas musculus</name>
    <dbReference type="NCBI Taxonomy" id="1915356"/>
    <lineage>
        <taxon>Eukaryota</taxon>
        <taxon>Metamonada</taxon>
        <taxon>Parabasalia</taxon>
        <taxon>Tritrichomonadida</taxon>
        <taxon>Tritrichomonadidae</taxon>
        <taxon>Tritrichomonas</taxon>
    </lineage>
</organism>
<evidence type="ECO:0000256" key="2">
    <source>
        <dbReference type="ARBA" id="ARBA00023015"/>
    </source>
</evidence>
<proteinExistence type="predicted"/>
<keyword evidence="8" id="KW-1185">Reference proteome</keyword>
<dbReference type="SUPFAM" id="SSF47954">
    <property type="entry name" value="Cyclin-like"/>
    <property type="match status" value="2"/>
</dbReference>
<evidence type="ECO:0000256" key="4">
    <source>
        <dbReference type="ARBA" id="ARBA00031706"/>
    </source>
</evidence>
<evidence type="ECO:0000256" key="3">
    <source>
        <dbReference type="ARBA" id="ARBA00023163"/>
    </source>
</evidence>
<evidence type="ECO:0000256" key="1">
    <source>
        <dbReference type="ARBA" id="ARBA00022737"/>
    </source>
</evidence>
<dbReference type="PANTHER" id="PTHR11618">
    <property type="entry name" value="TRANSCRIPTION INITIATION FACTOR IIB-RELATED"/>
    <property type="match status" value="1"/>
</dbReference>
<sequence>MNQQQLNAMTRDLIQKEKCPNCGREHVIKESPRTGEYYCSNCGYVSDFPYIDETSEYRQFAIDHGVKDKSRSSNAGDEMVEELFTGIEYDGSAKSKKMARINQRIQQDPKKAKLKHHVRSIRNLCGQLQLSKAISDRACELYKEAFDADLVKKKRGEALNVACIFYACQAEGYPKTMKEILAFTDNLSKREMDKEMETIKHLKSLENVQNYWENLLKRYCHALNLSKDVTTVCYDTARYLRELGFGESLHPNTKVATIIAYVTSKSPDPKDHRTFEEISEKVGPKKDTIATRMKDLQDIPNIQKLPSFVAFLNKTV</sequence>
<feature type="domain" description="TFIIB-type" evidence="6">
    <location>
        <begin position="15"/>
        <end position="47"/>
    </location>
</feature>
<keyword evidence="2" id="KW-0805">Transcription regulation</keyword>
<evidence type="ECO:0000313" key="7">
    <source>
        <dbReference type="EMBL" id="KAK8891462.1"/>
    </source>
</evidence>
<evidence type="ECO:0000256" key="5">
    <source>
        <dbReference type="PROSITE-ProRule" id="PRU00469"/>
    </source>
</evidence>
<dbReference type="InterPro" id="IPR013150">
    <property type="entry name" value="TFIIB_cyclin"/>
</dbReference>